<dbReference type="AlphaFoldDB" id="A0AA86L0Y2"/>
<dbReference type="Proteomes" id="UP000058599">
    <property type="component" value="Chromosome"/>
</dbReference>
<evidence type="ECO:0000313" key="2">
    <source>
        <dbReference type="Proteomes" id="UP000058599"/>
    </source>
</evidence>
<evidence type="ECO:0000313" key="1">
    <source>
        <dbReference type="EMBL" id="AMG72666.1"/>
    </source>
</evidence>
<gene>
    <name evidence="1" type="ORF">SGRAN_0269</name>
</gene>
<reference evidence="1 2" key="1">
    <citation type="journal article" date="2016" name="BMC Genomics">
        <title>Genomic analysis of the nitrate-respiring Sphingopyxis granuli (formerly Sphingomonas macrogoltabida) strain TFA.</title>
        <authorList>
            <person name="Garcia-Romero I."/>
            <person name="Perez-Pulido A.J."/>
            <person name="Gonzalez-Flores Y.E."/>
            <person name="Reyes-Ramirez F."/>
            <person name="Santero E."/>
            <person name="Floriano B."/>
        </authorList>
    </citation>
    <scope>NUCLEOTIDE SEQUENCE [LARGE SCALE GENOMIC DNA]</scope>
    <source>
        <strain evidence="1 2">TFA</strain>
    </source>
</reference>
<accession>A0AA86L0Y2</accession>
<proteinExistence type="predicted"/>
<sequence length="177" mass="18549">MDKAAAPFHSLPMADDAMVPIAWILGRGEMLAVAAMLDAAGIIVHVGGEHYASVSPEVLAIGGFRLTVPAWQYGDASAVLSEMLAARAPEPNGHAARALGRFALAAAGALALFSLPSLLVFGLKPLLAILSAPLLLLQVPVNMDGRSEYHLRAAPLPTCALNQPRSRPFWFSCPSST</sequence>
<name>A0AA86L0Y2_9SPHN</name>
<dbReference type="EMBL" id="CP012199">
    <property type="protein sequence ID" value="AMG72666.1"/>
    <property type="molecule type" value="Genomic_DNA"/>
</dbReference>
<protein>
    <submittedName>
        <fullName evidence="1">Uncharacterized protein</fullName>
    </submittedName>
</protein>
<organism evidence="1 2">
    <name type="scientific">Sphingopyxis granuli</name>
    <dbReference type="NCBI Taxonomy" id="267128"/>
    <lineage>
        <taxon>Bacteria</taxon>
        <taxon>Pseudomonadati</taxon>
        <taxon>Pseudomonadota</taxon>
        <taxon>Alphaproteobacteria</taxon>
        <taxon>Sphingomonadales</taxon>
        <taxon>Sphingomonadaceae</taxon>
        <taxon>Sphingopyxis</taxon>
    </lineage>
</organism>
<keyword evidence="2" id="KW-1185">Reference proteome</keyword>
<dbReference type="KEGG" id="sgi:SGRAN_0269"/>